<name>A0A9Q9D9N3_ENSAD</name>
<sequence>MFKITRANSAPLGSSGHLHPGLPHHEFMEQFCVSEGWSGDLSTGLFRLGEKAAAIHGLRDGECGLLNFVRCYDPADRNHVLELFEQAATSCSSFCFSTTIALEESGQKQPLFCIGESSGLEQRYSGMITGIFFFPRFLVEVAGRALLRQ</sequence>
<dbReference type="EMBL" id="CP121308">
    <property type="protein sequence ID" value="WFP91199.1"/>
    <property type="molecule type" value="Genomic_DNA"/>
</dbReference>
<gene>
    <name evidence="1" type="ORF">NE863_02115</name>
    <name evidence="2" type="ORF">P4B07_02105</name>
</gene>
<dbReference type="EMBL" id="CP098807">
    <property type="protein sequence ID" value="USJ23813.1"/>
    <property type="molecule type" value="Genomic_DNA"/>
</dbReference>
<dbReference type="Proteomes" id="UP001214094">
    <property type="component" value="Chromosome"/>
</dbReference>
<dbReference type="GeneID" id="29518933"/>
<reference evidence="1" key="1">
    <citation type="submission" date="2022-06" db="EMBL/GenBank/DDBJ databases">
        <title>Physiological and biochemical characterization and genomic elucidation of a strain of the genus Ensifer adhaerens M8 that combines arsenic oxidation and chromium reduction.</title>
        <authorList>
            <person name="Li X."/>
            <person name="Yu c."/>
        </authorList>
    </citation>
    <scope>NUCLEOTIDE SEQUENCE</scope>
    <source>
        <strain evidence="1">M8</strain>
    </source>
</reference>
<dbReference type="OrthoDB" id="8115922at2"/>
<dbReference type="RefSeq" id="WP_034800963.1">
    <property type="nucleotide sequence ID" value="NZ_CAXURO020000001.1"/>
</dbReference>
<evidence type="ECO:0000313" key="3">
    <source>
        <dbReference type="Proteomes" id="UP001055460"/>
    </source>
</evidence>
<evidence type="ECO:0000313" key="2">
    <source>
        <dbReference type="EMBL" id="WFP91199.1"/>
    </source>
</evidence>
<proteinExistence type="predicted"/>
<evidence type="ECO:0000313" key="4">
    <source>
        <dbReference type="Proteomes" id="UP001214094"/>
    </source>
</evidence>
<dbReference type="AlphaFoldDB" id="A0A9Q9D9N3"/>
<dbReference type="KEGG" id="eah:FA04_02100"/>
<accession>A0A9Q9D9N3</accession>
<dbReference type="Proteomes" id="UP001055460">
    <property type="component" value="Chromosome"/>
</dbReference>
<organism evidence="1 3">
    <name type="scientific">Ensifer adhaerens</name>
    <name type="common">Sinorhizobium morelense</name>
    <dbReference type="NCBI Taxonomy" id="106592"/>
    <lineage>
        <taxon>Bacteria</taxon>
        <taxon>Pseudomonadati</taxon>
        <taxon>Pseudomonadota</taxon>
        <taxon>Alphaproteobacteria</taxon>
        <taxon>Hyphomicrobiales</taxon>
        <taxon>Rhizobiaceae</taxon>
        <taxon>Sinorhizobium/Ensifer group</taxon>
        <taxon>Ensifer</taxon>
    </lineage>
</organism>
<evidence type="ECO:0000313" key="1">
    <source>
        <dbReference type="EMBL" id="USJ23813.1"/>
    </source>
</evidence>
<reference evidence="2 4" key="2">
    <citation type="submission" date="2023-03" db="EMBL/GenBank/DDBJ databases">
        <title>Comparative genome and transcriptome analysis combination mining strategies for increasing vitamin B12 production of Ensifer adhaerens strain.</title>
        <authorList>
            <person name="Yongheng L."/>
        </authorList>
    </citation>
    <scope>NUCLEOTIDE SEQUENCE [LARGE SCALE GENOMIC DNA]</scope>
    <source>
        <strain evidence="2 4">Casida A-T305</strain>
    </source>
</reference>
<keyword evidence="4" id="KW-1185">Reference proteome</keyword>
<protein>
    <submittedName>
        <fullName evidence="1">Uncharacterized protein</fullName>
    </submittedName>
</protein>